<sequence>MKLRIYIATTNGPSEIQSLVEEDPDISSVVCLNGTTQSLPITPGYDAFVRKPTGVIERMTGHRVYRLDVSDPITNGESWQLGVYLAHALAAEGRLAQRGEPANGVLFVTGAVNARDLGVEKVGHMVEKLDHTGQLMMETAGEGLPLTIFLPKADLDQALIGKLPPNVDVFAIENVSEALDALQMGVPEKTAAPDREEVQTSPMPSSVDHSEEEKATEPPADTTSPSSSITRYRVLLGLGLILIFSLAAFGYRLWDEGPRQWQEMAEKGQIERLEAALNDHAWPWLAETYREKLQRSPQAVSLALSVRGLRPADGKSCAGMRFRNTSLKAETLKVQGENNLRLTRPDRLCRLEFELTNRSGATRQIWSSVIPQMSNSRFRDKQETMQLFTGELESGESVVLPIRLPLFRSGDLNYTVTALSFDQPSEEISSQFYAMVENPGGTDEVFEKYRSYGLTMIRREIPVTP</sequence>
<evidence type="ECO:0000313" key="4">
    <source>
        <dbReference type="Proteomes" id="UP000256845"/>
    </source>
</evidence>
<name>A0A3D9HVL3_9PROT</name>
<evidence type="ECO:0000256" key="1">
    <source>
        <dbReference type="SAM" id="MobiDB-lite"/>
    </source>
</evidence>
<keyword evidence="2" id="KW-0472">Membrane</keyword>
<gene>
    <name evidence="3" type="ORF">DFP90_101323</name>
</gene>
<protein>
    <submittedName>
        <fullName evidence="3">Uncharacterized protein</fullName>
    </submittedName>
</protein>
<comment type="caution">
    <text evidence="3">The sequence shown here is derived from an EMBL/GenBank/DDBJ whole genome shotgun (WGS) entry which is preliminary data.</text>
</comment>
<accession>A0A3D9HVL3</accession>
<proteinExistence type="predicted"/>
<feature type="transmembrane region" description="Helical" evidence="2">
    <location>
        <begin position="234"/>
        <end position="254"/>
    </location>
</feature>
<feature type="region of interest" description="Disordered" evidence="1">
    <location>
        <begin position="190"/>
        <end position="227"/>
    </location>
</feature>
<keyword evidence="2" id="KW-1133">Transmembrane helix</keyword>
<evidence type="ECO:0000256" key="2">
    <source>
        <dbReference type="SAM" id="Phobius"/>
    </source>
</evidence>
<dbReference type="EMBL" id="QRDW01000001">
    <property type="protein sequence ID" value="RED53532.1"/>
    <property type="molecule type" value="Genomic_DNA"/>
</dbReference>
<reference evidence="3 4" key="1">
    <citation type="submission" date="2018-07" db="EMBL/GenBank/DDBJ databases">
        <title>Genomic Encyclopedia of Type Strains, Phase III (KMG-III): the genomes of soil and plant-associated and newly described type strains.</title>
        <authorList>
            <person name="Whitman W."/>
        </authorList>
    </citation>
    <scope>NUCLEOTIDE SEQUENCE [LARGE SCALE GENOMIC DNA]</scope>
    <source>
        <strain evidence="3 4">CECT 8488</strain>
    </source>
</reference>
<dbReference type="AlphaFoldDB" id="A0A3D9HVL3"/>
<keyword evidence="4" id="KW-1185">Reference proteome</keyword>
<dbReference type="Proteomes" id="UP000256845">
    <property type="component" value="Unassembled WGS sequence"/>
</dbReference>
<organism evidence="3 4">
    <name type="scientific">Aestuariispira insulae</name>
    <dbReference type="NCBI Taxonomy" id="1461337"/>
    <lineage>
        <taxon>Bacteria</taxon>
        <taxon>Pseudomonadati</taxon>
        <taxon>Pseudomonadota</taxon>
        <taxon>Alphaproteobacteria</taxon>
        <taxon>Rhodospirillales</taxon>
        <taxon>Kiloniellaceae</taxon>
        <taxon>Aestuariispira</taxon>
    </lineage>
</organism>
<keyword evidence="2" id="KW-0812">Transmembrane</keyword>
<evidence type="ECO:0000313" key="3">
    <source>
        <dbReference type="EMBL" id="RED53532.1"/>
    </source>
</evidence>